<evidence type="ECO:0000259" key="9">
    <source>
        <dbReference type="Pfam" id="PF00675"/>
    </source>
</evidence>
<keyword evidence="12" id="KW-1185">Reference proteome</keyword>
<protein>
    <recommendedName>
        <fullName evidence="6">Alpha-MPP</fullName>
    </recommendedName>
    <alternativeName>
        <fullName evidence="7">Inactive zinc metalloprotease alpha</fullName>
    </alternativeName>
</protein>
<dbReference type="GO" id="GO:0061133">
    <property type="term" value="F:endopeptidase activator activity"/>
    <property type="evidence" value="ECO:0007669"/>
    <property type="project" value="EnsemblFungi"/>
</dbReference>
<dbReference type="PANTHER" id="PTHR11851">
    <property type="entry name" value="METALLOPROTEASE"/>
    <property type="match status" value="1"/>
</dbReference>
<organism evidence="11 12">
    <name type="scientific">Schizosaccharomyces cryophilus (strain OY26 / ATCC MYA-4695 / CBS 11777 / NBRC 106824 / NRRL Y48691)</name>
    <name type="common">Fission yeast</name>
    <dbReference type="NCBI Taxonomy" id="653667"/>
    <lineage>
        <taxon>Eukaryota</taxon>
        <taxon>Fungi</taxon>
        <taxon>Dikarya</taxon>
        <taxon>Ascomycota</taxon>
        <taxon>Taphrinomycotina</taxon>
        <taxon>Schizosaccharomycetes</taxon>
        <taxon>Schizosaccharomycetales</taxon>
        <taxon>Schizosaccharomycetaceae</taxon>
        <taxon>Schizosaccharomyces</taxon>
    </lineage>
</organism>
<name>S9X759_SCHCR</name>
<evidence type="ECO:0000256" key="6">
    <source>
        <dbReference type="ARBA" id="ARBA00030006"/>
    </source>
</evidence>
<dbReference type="AlphaFoldDB" id="S9X759"/>
<evidence type="ECO:0000259" key="10">
    <source>
        <dbReference type="Pfam" id="PF05193"/>
    </source>
</evidence>
<dbReference type="Pfam" id="PF00675">
    <property type="entry name" value="Peptidase_M16"/>
    <property type="match status" value="1"/>
</dbReference>
<dbReference type="InterPro" id="IPR011249">
    <property type="entry name" value="Metalloenz_LuxS/M16"/>
</dbReference>
<dbReference type="RefSeq" id="XP_013025636.1">
    <property type="nucleotide sequence ID" value="XM_013170182.1"/>
</dbReference>
<dbReference type="GeneID" id="25035823"/>
<dbReference type="InterPro" id="IPR001431">
    <property type="entry name" value="Pept_M16_Zn_BS"/>
</dbReference>
<keyword evidence="5" id="KW-0496">Mitochondrion</keyword>
<evidence type="ECO:0000256" key="4">
    <source>
        <dbReference type="ARBA" id="ARBA00022946"/>
    </source>
</evidence>
<evidence type="ECO:0000256" key="5">
    <source>
        <dbReference type="ARBA" id="ARBA00023128"/>
    </source>
</evidence>
<dbReference type="Pfam" id="PF05193">
    <property type="entry name" value="Peptidase_M16_C"/>
    <property type="match status" value="1"/>
</dbReference>
<dbReference type="GO" id="GO:0006627">
    <property type="term" value="P:protein processing involved in protein targeting to mitochondrion"/>
    <property type="evidence" value="ECO:0007669"/>
    <property type="project" value="EnsemblFungi"/>
</dbReference>
<keyword evidence="4" id="KW-0809">Transit peptide</keyword>
<evidence type="ECO:0000256" key="8">
    <source>
        <dbReference type="RuleBase" id="RU004447"/>
    </source>
</evidence>
<comment type="subcellular location">
    <subcellularLocation>
        <location evidence="2">Mitochondrion matrix</location>
    </subcellularLocation>
</comment>
<gene>
    <name evidence="11" type="ORF">SPOG_01495</name>
</gene>
<reference evidence="11 12" key="1">
    <citation type="journal article" date="2011" name="Science">
        <title>Comparative functional genomics of the fission yeasts.</title>
        <authorList>
            <person name="Rhind N."/>
            <person name="Chen Z."/>
            <person name="Yassour M."/>
            <person name="Thompson D.A."/>
            <person name="Haas B.J."/>
            <person name="Habib N."/>
            <person name="Wapinski I."/>
            <person name="Roy S."/>
            <person name="Lin M.F."/>
            <person name="Heiman D.I."/>
            <person name="Young S.K."/>
            <person name="Furuya K."/>
            <person name="Guo Y."/>
            <person name="Pidoux A."/>
            <person name="Chen H.M."/>
            <person name="Robbertse B."/>
            <person name="Goldberg J.M."/>
            <person name="Aoki K."/>
            <person name="Bayne E.H."/>
            <person name="Berlin A.M."/>
            <person name="Desjardins C.A."/>
            <person name="Dobbs E."/>
            <person name="Dukaj L."/>
            <person name="Fan L."/>
            <person name="FitzGerald M.G."/>
            <person name="French C."/>
            <person name="Gujja S."/>
            <person name="Hansen K."/>
            <person name="Keifenheim D."/>
            <person name="Levin J.Z."/>
            <person name="Mosher R.A."/>
            <person name="Mueller C.A."/>
            <person name="Pfiffner J."/>
            <person name="Priest M."/>
            <person name="Russ C."/>
            <person name="Smialowska A."/>
            <person name="Swoboda P."/>
            <person name="Sykes S.M."/>
            <person name="Vaughn M."/>
            <person name="Vengrova S."/>
            <person name="Yoder R."/>
            <person name="Zeng Q."/>
            <person name="Allshire R."/>
            <person name="Baulcombe D."/>
            <person name="Birren B.W."/>
            <person name="Brown W."/>
            <person name="Ekwall K."/>
            <person name="Kellis M."/>
            <person name="Leatherwood J."/>
            <person name="Levin H."/>
            <person name="Margalit H."/>
            <person name="Martienssen R."/>
            <person name="Nieduszynski C.A."/>
            <person name="Spatafora J.W."/>
            <person name="Friedman N."/>
            <person name="Dalgaard J.Z."/>
            <person name="Baumann P."/>
            <person name="Niki H."/>
            <person name="Regev A."/>
            <person name="Nusbaum C."/>
        </authorList>
    </citation>
    <scope>NUCLEOTIDE SEQUENCE [LARGE SCALE GENOMIC DNA]</scope>
    <source>
        <strain evidence="12">OY26 / ATCC MYA-4695 / CBS 11777 / NBRC 106824 / NRRL Y48691</strain>
    </source>
</reference>
<dbReference type="InterPro" id="IPR007863">
    <property type="entry name" value="Peptidase_M16_C"/>
</dbReference>
<dbReference type="EMBL" id="KE546995">
    <property type="protein sequence ID" value="EPY49611.1"/>
    <property type="molecule type" value="Genomic_DNA"/>
</dbReference>
<dbReference type="GO" id="GO:0046872">
    <property type="term" value="F:metal ion binding"/>
    <property type="evidence" value="ECO:0007669"/>
    <property type="project" value="InterPro"/>
</dbReference>
<proteinExistence type="inferred from homology"/>
<evidence type="ECO:0000256" key="1">
    <source>
        <dbReference type="ARBA" id="ARBA00002123"/>
    </source>
</evidence>
<evidence type="ECO:0000313" key="12">
    <source>
        <dbReference type="Proteomes" id="UP000015464"/>
    </source>
</evidence>
<comment type="similarity">
    <text evidence="3 8">Belongs to the peptidase M16 family.</text>
</comment>
<evidence type="ECO:0000256" key="3">
    <source>
        <dbReference type="ARBA" id="ARBA00007261"/>
    </source>
</evidence>
<dbReference type="FunFam" id="3.30.830.10:FF:000023">
    <property type="entry name" value="Mitochondrial processing peptidase alpha subunit"/>
    <property type="match status" value="1"/>
</dbReference>
<dbReference type="SUPFAM" id="SSF63411">
    <property type="entry name" value="LuxS/MPP-like metallohydrolase"/>
    <property type="match status" value="2"/>
</dbReference>
<dbReference type="eggNOG" id="KOG2067">
    <property type="taxonomic scope" value="Eukaryota"/>
</dbReference>
<dbReference type="STRING" id="653667.S9X759"/>
<dbReference type="InterPro" id="IPR050361">
    <property type="entry name" value="MPP/UQCRC_Complex"/>
</dbReference>
<dbReference type="GO" id="GO:0004222">
    <property type="term" value="F:metalloendopeptidase activity"/>
    <property type="evidence" value="ECO:0007669"/>
    <property type="project" value="EnsemblFungi"/>
</dbReference>
<dbReference type="Proteomes" id="UP000015464">
    <property type="component" value="Unassembled WGS sequence"/>
</dbReference>
<dbReference type="GO" id="GO:0017087">
    <property type="term" value="C:mitochondrial processing peptidase complex"/>
    <property type="evidence" value="ECO:0007669"/>
    <property type="project" value="EnsemblFungi"/>
</dbReference>
<dbReference type="PANTHER" id="PTHR11851:SF49">
    <property type="entry name" value="MITOCHONDRIAL-PROCESSING PEPTIDASE SUBUNIT ALPHA"/>
    <property type="match status" value="1"/>
</dbReference>
<evidence type="ECO:0000313" key="11">
    <source>
        <dbReference type="EMBL" id="EPY49611.1"/>
    </source>
</evidence>
<evidence type="ECO:0000256" key="2">
    <source>
        <dbReference type="ARBA" id="ARBA00004305"/>
    </source>
</evidence>
<sequence>MKFPLNLSSNVGVLPSYNHGLKSCLRTKTKKLFSTNVLEEYPIRSHKLQNGVTFVTDPRPGHFAGLGVYVNGGSRYETKELTGISHFMDRLAFQGTKYTSVEDMKTKLEILGGNYMCATSRESMIYQTAVFNEDFKKMAKLLSETVLYPEISEEDLMHYRDSINYENTELWTKPDALLGELAHVTAFKNNTLGNSLLCPPEKASSVTADSIQRYLEHFYHPKNMTLAYSGISENVARDVTEEFYGHLPKSNQPSLLKEPSHYTGGSMSINKKEAPVVPYQQEFSHVLIAMEGLSVTDPDIYALACLQFLLGGGGSFSAGGPGKGMYSRLYLDVLNQYPWVETCMAFNHSYTDSGLFGIFITILDDASHLAAPIIIRELCSIAMSISKEEAERAKNQLRSSLLMNLESRMISLEDLGRQVQTQNGVYISPKEMCERIESLTPADLTRVARRVLTGNVNNPGKGTGKPTILTHGNEDQIGDIFALCKKAGLGK</sequence>
<dbReference type="PROSITE" id="PS00143">
    <property type="entry name" value="INSULINASE"/>
    <property type="match status" value="1"/>
</dbReference>
<accession>S9X759</accession>
<feature type="domain" description="Peptidase M16 C-terminal" evidence="10">
    <location>
        <begin position="205"/>
        <end position="397"/>
    </location>
</feature>
<dbReference type="HOGENOM" id="CLU_009902_5_2_1"/>
<dbReference type="OrthoDB" id="277191at2759"/>
<dbReference type="OMA" id="LKYHHSP"/>
<feature type="domain" description="Peptidase M16 N-terminal" evidence="9">
    <location>
        <begin position="60"/>
        <end position="199"/>
    </location>
</feature>
<dbReference type="InterPro" id="IPR011765">
    <property type="entry name" value="Pept_M16_N"/>
</dbReference>
<comment type="function">
    <text evidence="1">Substrate recognition and binding subunit of the essential mitochondrial processing protease (MPP), which cleaves the mitochondrial sequence off newly imported precursors proteins.</text>
</comment>
<evidence type="ECO:0000256" key="7">
    <source>
        <dbReference type="ARBA" id="ARBA00032315"/>
    </source>
</evidence>
<dbReference type="Gene3D" id="3.30.830.10">
    <property type="entry name" value="Metalloenzyme, LuxS/M16 peptidase-like"/>
    <property type="match status" value="2"/>
</dbReference>